<evidence type="ECO:0000259" key="1">
    <source>
        <dbReference type="Pfam" id="PF00534"/>
    </source>
</evidence>
<evidence type="ECO:0000313" key="2">
    <source>
        <dbReference type="EMBL" id="GAA4883727.1"/>
    </source>
</evidence>
<protein>
    <submittedName>
        <fullName evidence="2">Glycosyltransferase</fullName>
    </submittedName>
</protein>
<reference evidence="3" key="1">
    <citation type="journal article" date="2019" name="Int. J. Syst. Evol. Microbiol.">
        <title>The Global Catalogue of Microorganisms (GCM) 10K type strain sequencing project: providing services to taxonomists for standard genome sequencing and annotation.</title>
        <authorList>
            <consortium name="The Broad Institute Genomics Platform"/>
            <consortium name="The Broad Institute Genome Sequencing Center for Infectious Disease"/>
            <person name="Wu L."/>
            <person name="Ma J."/>
        </authorList>
    </citation>
    <scope>NUCLEOTIDE SEQUENCE [LARGE SCALE GENOMIC DNA]</scope>
    <source>
        <strain evidence="3">JCM 18274</strain>
    </source>
</reference>
<proteinExistence type="predicted"/>
<organism evidence="2 3">
    <name type="scientific">Flaviramulus aquimarinus</name>
    <dbReference type="NCBI Taxonomy" id="1170456"/>
    <lineage>
        <taxon>Bacteria</taxon>
        <taxon>Pseudomonadati</taxon>
        <taxon>Bacteroidota</taxon>
        <taxon>Flavobacteriia</taxon>
        <taxon>Flavobacteriales</taxon>
        <taxon>Flavobacteriaceae</taxon>
        <taxon>Flaviramulus</taxon>
    </lineage>
</organism>
<dbReference type="InterPro" id="IPR001296">
    <property type="entry name" value="Glyco_trans_1"/>
</dbReference>
<dbReference type="RefSeq" id="WP_345272120.1">
    <property type="nucleotide sequence ID" value="NZ_BAABJH010000001.1"/>
</dbReference>
<name>A0ABP9EP66_9FLAO</name>
<dbReference type="Pfam" id="PF00534">
    <property type="entry name" value="Glycos_transf_1"/>
    <property type="match status" value="1"/>
</dbReference>
<comment type="caution">
    <text evidence="2">The sequence shown here is derived from an EMBL/GenBank/DDBJ whole genome shotgun (WGS) entry which is preliminary data.</text>
</comment>
<evidence type="ECO:0000313" key="3">
    <source>
        <dbReference type="Proteomes" id="UP001500433"/>
    </source>
</evidence>
<dbReference type="EMBL" id="BAABJH010000001">
    <property type="protein sequence ID" value="GAA4883727.1"/>
    <property type="molecule type" value="Genomic_DNA"/>
</dbReference>
<dbReference type="Gene3D" id="3.40.50.2000">
    <property type="entry name" value="Glycogen Phosphorylase B"/>
    <property type="match status" value="1"/>
</dbReference>
<dbReference type="SUPFAM" id="SSF53756">
    <property type="entry name" value="UDP-Glycosyltransferase/glycogen phosphorylase"/>
    <property type="match status" value="1"/>
</dbReference>
<dbReference type="PANTHER" id="PTHR12526:SF630">
    <property type="entry name" value="GLYCOSYLTRANSFERASE"/>
    <property type="match status" value="1"/>
</dbReference>
<keyword evidence="3" id="KW-1185">Reference proteome</keyword>
<dbReference type="CDD" id="cd03801">
    <property type="entry name" value="GT4_PimA-like"/>
    <property type="match status" value="1"/>
</dbReference>
<dbReference type="Proteomes" id="UP001500433">
    <property type="component" value="Unassembled WGS sequence"/>
</dbReference>
<accession>A0ABP9EP66</accession>
<sequence>MKFLIITHVKHKLKEGHVFAYGPYVREMNIWLKYVDEIHIVAPKAKENTNAIDLVYEHESLSLKEIPSIEFTSLRKVLGAVLKIPLIIITIFKACRKTDHIHLRCPGNIGLLGCLVQICFSKKIKTAKYAGNWDPKASQPLSYRFQKKLLANTFLTKNMTALIYGNWPNQTKNIKSFFTATYANDEKEPLKIRDYSKALKFLFVGSLVEGKRPLFAIKIIEALYKTGREVILDIYGEGSLKKDLQKYITDNNLELVIKLYGNKEKYLVKEAFKGAHFLILPSKSEGWPKAIAEAMFFGTIPISTSISCVPYMLGFGERGILIEPNLKAAISTIEQQLNRPKSFNFMSKNAVAWSQEYTLDTFENEIVKLLKT</sequence>
<gene>
    <name evidence="2" type="ORF">GCM10023311_02450</name>
</gene>
<dbReference type="PANTHER" id="PTHR12526">
    <property type="entry name" value="GLYCOSYLTRANSFERASE"/>
    <property type="match status" value="1"/>
</dbReference>
<feature type="domain" description="Glycosyl transferase family 1" evidence="1">
    <location>
        <begin position="191"/>
        <end position="350"/>
    </location>
</feature>